<organism evidence="2 3">
    <name type="scientific">Kalanchoe fedtschenkoi</name>
    <name type="common">Lavender scallops</name>
    <name type="synonym">South American air plant</name>
    <dbReference type="NCBI Taxonomy" id="63787"/>
    <lineage>
        <taxon>Eukaryota</taxon>
        <taxon>Viridiplantae</taxon>
        <taxon>Streptophyta</taxon>
        <taxon>Embryophyta</taxon>
        <taxon>Tracheophyta</taxon>
        <taxon>Spermatophyta</taxon>
        <taxon>Magnoliopsida</taxon>
        <taxon>eudicotyledons</taxon>
        <taxon>Gunneridae</taxon>
        <taxon>Pentapetalae</taxon>
        <taxon>Saxifragales</taxon>
        <taxon>Crassulaceae</taxon>
        <taxon>Kalanchoe</taxon>
    </lineage>
</organism>
<feature type="compositionally biased region" description="Gly residues" evidence="1">
    <location>
        <begin position="52"/>
        <end position="67"/>
    </location>
</feature>
<feature type="compositionally biased region" description="Gly residues" evidence="1">
    <location>
        <begin position="84"/>
        <end position="101"/>
    </location>
</feature>
<name>A0A7N0ZYT0_KALFE</name>
<evidence type="ECO:0000313" key="3">
    <source>
        <dbReference type="Proteomes" id="UP000594263"/>
    </source>
</evidence>
<accession>A0A7N0ZYT0</accession>
<dbReference type="Gramene" id="Kaladp0055s0388.1.v1.1">
    <property type="protein sequence ID" value="Kaladp0055s0388.1.v1.1.CDS.1"/>
    <property type="gene ID" value="Kaladp0055s0388.v1.1"/>
</dbReference>
<dbReference type="Proteomes" id="UP000594263">
    <property type="component" value="Unplaced"/>
</dbReference>
<sequence length="142" mass="14390">MKCVRAQCRQRCIEEGFEGGRCRKSRKTLKLGKKKCYCSEGAGESGSERGLDGGGGVWDGHGSGGQVRSGWAGRGSHARRNSGRHGGIGGDGGIGRGGYGGGRHDFTEGGGLNRGVPGRGGFSGQGVDDGDENYGSSDGGAP</sequence>
<feature type="region of interest" description="Disordered" evidence="1">
    <location>
        <begin position="38"/>
        <end position="142"/>
    </location>
</feature>
<protein>
    <submittedName>
        <fullName evidence="2">Uncharacterized protein</fullName>
    </submittedName>
</protein>
<keyword evidence="3" id="KW-1185">Reference proteome</keyword>
<proteinExistence type="predicted"/>
<evidence type="ECO:0000256" key="1">
    <source>
        <dbReference type="SAM" id="MobiDB-lite"/>
    </source>
</evidence>
<feature type="compositionally biased region" description="Gly residues" evidence="1">
    <location>
        <begin position="108"/>
        <end position="124"/>
    </location>
</feature>
<dbReference type="EnsemblPlants" id="Kaladp0055s0388.1.v1.1">
    <property type="protein sequence ID" value="Kaladp0055s0388.1.v1.1.CDS.1"/>
    <property type="gene ID" value="Kaladp0055s0388.v1.1"/>
</dbReference>
<dbReference type="AlphaFoldDB" id="A0A7N0ZYT0"/>
<evidence type="ECO:0000313" key="2">
    <source>
        <dbReference type="EnsemblPlants" id="Kaladp0055s0388.1.v1.1.CDS.1"/>
    </source>
</evidence>
<reference evidence="2" key="1">
    <citation type="submission" date="2021-01" db="UniProtKB">
        <authorList>
            <consortium name="EnsemblPlants"/>
        </authorList>
    </citation>
    <scope>IDENTIFICATION</scope>
</reference>